<dbReference type="PROSITE" id="PS00097">
    <property type="entry name" value="CARBAMOYLTRANSFERASE"/>
    <property type="match status" value="1"/>
</dbReference>
<proteinExistence type="inferred from homology"/>
<dbReference type="NCBIfam" id="NF002032">
    <property type="entry name" value="PRK00856.1"/>
    <property type="match status" value="1"/>
</dbReference>
<name>A0A1F6C661_9BACT</name>
<dbReference type="InterPro" id="IPR002082">
    <property type="entry name" value="Asp_carbamoyltransf"/>
</dbReference>
<feature type="domain" description="Aspartate/ornithine carbamoyltransferase carbamoyl-P binding" evidence="9">
    <location>
        <begin position="4"/>
        <end position="141"/>
    </location>
</feature>
<evidence type="ECO:0000256" key="1">
    <source>
        <dbReference type="ARBA" id="ARBA00004852"/>
    </source>
</evidence>
<keyword evidence="3 7" id="KW-0808">Transferase</keyword>
<evidence type="ECO:0000259" key="8">
    <source>
        <dbReference type="Pfam" id="PF00185"/>
    </source>
</evidence>
<feature type="binding site" evidence="7">
    <location>
        <position position="224"/>
    </location>
    <ligand>
        <name>L-aspartate</name>
        <dbReference type="ChEBI" id="CHEBI:29991"/>
    </ligand>
</feature>
<dbReference type="PANTHER" id="PTHR45753">
    <property type="entry name" value="ORNITHINE CARBAMOYLTRANSFERASE, MITOCHONDRIAL"/>
    <property type="match status" value="1"/>
</dbReference>
<evidence type="ECO:0000256" key="3">
    <source>
        <dbReference type="ARBA" id="ARBA00022679"/>
    </source>
</evidence>
<dbReference type="GO" id="GO:0044205">
    <property type="term" value="P:'de novo' UMP biosynthetic process"/>
    <property type="evidence" value="ECO:0007669"/>
    <property type="project" value="UniProtKB-UniRule"/>
</dbReference>
<feature type="binding site" evidence="7">
    <location>
        <position position="132"/>
    </location>
    <ligand>
        <name>carbamoyl phosphate</name>
        <dbReference type="ChEBI" id="CHEBI:58228"/>
    </ligand>
</feature>
<dbReference type="InterPro" id="IPR006131">
    <property type="entry name" value="Asp_carbamoyltransf_Asp/Orn-bd"/>
</dbReference>
<comment type="function">
    <text evidence="5 7">Catalyzes the condensation of carbamoyl phosphate and aspartate to form carbamoyl aspartate and inorganic phosphate, the committed step in the de novo pyrimidine nucleotide biosynthesis pathway.</text>
</comment>
<dbReference type="Gene3D" id="3.40.50.1370">
    <property type="entry name" value="Aspartate/ornithine carbamoyltransferase"/>
    <property type="match status" value="2"/>
</dbReference>
<dbReference type="GO" id="GO:0016597">
    <property type="term" value="F:amino acid binding"/>
    <property type="evidence" value="ECO:0007669"/>
    <property type="project" value="InterPro"/>
</dbReference>
<dbReference type="EC" id="2.1.3.2" evidence="7"/>
<feature type="binding site" evidence="7">
    <location>
        <position position="50"/>
    </location>
    <ligand>
        <name>carbamoyl phosphate</name>
        <dbReference type="ChEBI" id="CHEBI:58228"/>
    </ligand>
</feature>
<reference evidence="10 11" key="1">
    <citation type="journal article" date="2016" name="Nat. Commun.">
        <title>Thousands of microbial genomes shed light on interconnected biogeochemical processes in an aquifer system.</title>
        <authorList>
            <person name="Anantharaman K."/>
            <person name="Brown C.T."/>
            <person name="Hug L.A."/>
            <person name="Sharon I."/>
            <person name="Castelle C.J."/>
            <person name="Probst A.J."/>
            <person name="Thomas B.C."/>
            <person name="Singh A."/>
            <person name="Wilkins M.J."/>
            <person name="Karaoz U."/>
            <person name="Brodie E.L."/>
            <person name="Williams K.H."/>
            <person name="Hubbard S.S."/>
            <person name="Banfield J.F."/>
        </authorList>
    </citation>
    <scope>NUCLEOTIDE SEQUENCE [LARGE SCALE GENOMIC DNA]</scope>
</reference>
<dbReference type="PRINTS" id="PR00101">
    <property type="entry name" value="ATCASE"/>
</dbReference>
<comment type="similarity">
    <text evidence="2 7">Belongs to the aspartate/ornithine carbamoyltransferase superfamily. ATCase family.</text>
</comment>
<evidence type="ECO:0000256" key="4">
    <source>
        <dbReference type="ARBA" id="ARBA00022975"/>
    </source>
</evidence>
<dbReference type="HAMAP" id="MF_00001">
    <property type="entry name" value="Asp_carb_tr"/>
    <property type="match status" value="1"/>
</dbReference>
<dbReference type="Pfam" id="PF02729">
    <property type="entry name" value="OTCace_N"/>
    <property type="match status" value="1"/>
</dbReference>
<feature type="binding site" evidence="7">
    <location>
        <position position="101"/>
    </location>
    <ligand>
        <name>carbamoyl phosphate</name>
        <dbReference type="ChEBI" id="CHEBI:58228"/>
    </ligand>
</feature>
<dbReference type="Proteomes" id="UP000178249">
    <property type="component" value="Unassembled WGS sequence"/>
</dbReference>
<dbReference type="InterPro" id="IPR006130">
    <property type="entry name" value="Asp/Orn_carbamoylTrfase"/>
</dbReference>
<dbReference type="InterPro" id="IPR006132">
    <property type="entry name" value="Asp/Orn_carbamoyltranf_P-bd"/>
</dbReference>
<evidence type="ECO:0000256" key="6">
    <source>
        <dbReference type="ARBA" id="ARBA00048859"/>
    </source>
</evidence>
<dbReference type="NCBIfam" id="TIGR00670">
    <property type="entry name" value="asp_carb_tr"/>
    <property type="match status" value="1"/>
</dbReference>
<evidence type="ECO:0000256" key="7">
    <source>
        <dbReference type="HAMAP-Rule" id="MF_00001"/>
    </source>
</evidence>
<dbReference type="EMBL" id="MFKP01000005">
    <property type="protein sequence ID" value="OGG44614.1"/>
    <property type="molecule type" value="Genomic_DNA"/>
</dbReference>
<keyword evidence="4 7" id="KW-0665">Pyrimidine biosynthesis</keyword>
<feature type="binding site" evidence="7">
    <location>
        <position position="51"/>
    </location>
    <ligand>
        <name>carbamoyl phosphate</name>
        <dbReference type="ChEBI" id="CHEBI:58228"/>
    </ligand>
</feature>
<feature type="binding site" evidence="7">
    <location>
        <position position="129"/>
    </location>
    <ligand>
        <name>carbamoyl phosphate</name>
        <dbReference type="ChEBI" id="CHEBI:58228"/>
    </ligand>
</feature>
<dbReference type="FunFam" id="3.40.50.1370:FF:000001">
    <property type="entry name" value="Aspartate carbamoyltransferase"/>
    <property type="match status" value="1"/>
</dbReference>
<feature type="domain" description="Aspartate/ornithine carbamoyltransferase Asp/Orn-binding" evidence="8">
    <location>
        <begin position="149"/>
        <end position="298"/>
    </location>
</feature>
<feature type="binding site" evidence="7">
    <location>
        <position position="264"/>
    </location>
    <ligand>
        <name>carbamoyl phosphate</name>
        <dbReference type="ChEBI" id="CHEBI:58228"/>
    </ligand>
</feature>
<dbReference type="UniPathway" id="UPA00070">
    <property type="reaction ID" value="UER00116"/>
</dbReference>
<comment type="subunit">
    <text evidence="7">Heterododecamer (2C3:3R2) of six catalytic PyrB chains organized as two trimers (C3), and six regulatory PyrI chains organized as three dimers (R2).</text>
</comment>
<comment type="catalytic activity">
    <reaction evidence="6 7">
        <text>carbamoyl phosphate + L-aspartate = N-carbamoyl-L-aspartate + phosphate + H(+)</text>
        <dbReference type="Rhea" id="RHEA:20013"/>
        <dbReference type="ChEBI" id="CHEBI:15378"/>
        <dbReference type="ChEBI" id="CHEBI:29991"/>
        <dbReference type="ChEBI" id="CHEBI:32814"/>
        <dbReference type="ChEBI" id="CHEBI:43474"/>
        <dbReference type="ChEBI" id="CHEBI:58228"/>
        <dbReference type="EC" id="2.1.3.2"/>
    </reaction>
</comment>
<comment type="caution">
    <text evidence="10">The sequence shown here is derived from an EMBL/GenBank/DDBJ whole genome shotgun (WGS) entry which is preliminary data.</text>
</comment>
<evidence type="ECO:0000256" key="5">
    <source>
        <dbReference type="ARBA" id="ARBA00043884"/>
    </source>
</evidence>
<dbReference type="PANTHER" id="PTHR45753:SF6">
    <property type="entry name" value="ASPARTATE CARBAMOYLTRANSFERASE"/>
    <property type="match status" value="1"/>
</dbReference>
<evidence type="ECO:0000256" key="2">
    <source>
        <dbReference type="ARBA" id="ARBA00008896"/>
    </source>
</evidence>
<evidence type="ECO:0000313" key="10">
    <source>
        <dbReference type="EMBL" id="OGG44614.1"/>
    </source>
</evidence>
<dbReference type="GO" id="GO:0006207">
    <property type="term" value="P:'de novo' pyrimidine nucleobase biosynthetic process"/>
    <property type="evidence" value="ECO:0007669"/>
    <property type="project" value="InterPro"/>
</dbReference>
<dbReference type="GO" id="GO:0004070">
    <property type="term" value="F:aspartate carbamoyltransferase activity"/>
    <property type="evidence" value="ECO:0007669"/>
    <property type="project" value="UniProtKB-UniRule"/>
</dbReference>
<protein>
    <recommendedName>
        <fullName evidence="7">Aspartate carbamoyltransferase</fullName>
        <ecNumber evidence="7">2.1.3.2</ecNumber>
    </recommendedName>
    <alternativeName>
        <fullName evidence="7">Aspartate transcarbamylase</fullName>
        <shortName evidence="7">ATCase</shortName>
    </alternativeName>
</protein>
<dbReference type="PRINTS" id="PR00100">
    <property type="entry name" value="AOTCASE"/>
</dbReference>
<dbReference type="SUPFAM" id="SSF53671">
    <property type="entry name" value="Aspartate/ornithine carbamoyltransferase"/>
    <property type="match status" value="1"/>
</dbReference>
<dbReference type="AlphaFoldDB" id="A0A1F6C661"/>
<feature type="binding site" evidence="7">
    <location>
        <position position="263"/>
    </location>
    <ligand>
        <name>carbamoyl phosphate</name>
        <dbReference type="ChEBI" id="CHEBI:58228"/>
    </ligand>
</feature>
<dbReference type="Pfam" id="PF00185">
    <property type="entry name" value="OTCace"/>
    <property type="match status" value="1"/>
</dbReference>
<feature type="binding site" evidence="7">
    <location>
        <position position="162"/>
    </location>
    <ligand>
        <name>L-aspartate</name>
        <dbReference type="ChEBI" id="CHEBI:29991"/>
    </ligand>
</feature>
<comment type="pathway">
    <text evidence="1 7">Pyrimidine metabolism; UMP biosynthesis via de novo pathway; (S)-dihydroorotate from bicarbonate: step 2/3.</text>
</comment>
<sequence length="301" mass="33431">MTLKHLTESQQFDIATIAELFQLADGLEGKTEDSLKGKILASLFYEPSTRTRFSFETAMMKLGGNVLTAENANEASSSVKGETIEDTVRVLNYYADVIVIRHPESGASERAASVSNVPVINAGDGAGQHPTQALLDLYTIQREHGNIDGTHIALVGDLRYGRAARSISYLLGKYKDIKITFVSSPDLKMGDDIKAYLDRQGVTYSETEAFEDAMHTVDVVYQTRVQKERFPSEAEYLKFKGRYVINRELADSMKKGAIIIHPLPRVGEIMPEVDDSPHAVYFKQVGYGLIVRMALLKYLLA</sequence>
<accession>A0A1F6C661</accession>
<gene>
    <name evidence="7" type="primary">pyrB</name>
    <name evidence="10" type="ORF">A2841_00595</name>
</gene>
<dbReference type="FunFam" id="3.40.50.1370:FF:000002">
    <property type="entry name" value="Aspartate carbamoyltransferase 2"/>
    <property type="match status" value="1"/>
</dbReference>
<dbReference type="InterPro" id="IPR036901">
    <property type="entry name" value="Asp/Orn_carbamoylTrfase_sf"/>
</dbReference>
<organism evidence="10 11">
    <name type="scientific">Candidatus Kaiserbacteria bacterium RIFCSPHIGHO2_01_FULL_48_10</name>
    <dbReference type="NCBI Taxonomy" id="1798476"/>
    <lineage>
        <taxon>Bacteria</taxon>
        <taxon>Candidatus Kaiseribacteriota</taxon>
    </lineage>
</organism>
<dbReference type="GO" id="GO:0006520">
    <property type="term" value="P:amino acid metabolic process"/>
    <property type="evidence" value="ECO:0007669"/>
    <property type="project" value="InterPro"/>
</dbReference>
<feature type="binding site" evidence="7">
    <location>
        <position position="80"/>
    </location>
    <ligand>
        <name>L-aspartate</name>
        <dbReference type="ChEBI" id="CHEBI:29991"/>
    </ligand>
</feature>
<evidence type="ECO:0000313" key="11">
    <source>
        <dbReference type="Proteomes" id="UP000178249"/>
    </source>
</evidence>
<evidence type="ECO:0000259" key="9">
    <source>
        <dbReference type="Pfam" id="PF02729"/>
    </source>
</evidence>